<dbReference type="AlphaFoldDB" id="A0A183EKP9"/>
<accession>A0A183EKP9</accession>
<evidence type="ECO:0000313" key="2">
    <source>
        <dbReference type="Proteomes" id="UP000271098"/>
    </source>
</evidence>
<evidence type="ECO:0000313" key="1">
    <source>
        <dbReference type="EMBL" id="VDN38472.1"/>
    </source>
</evidence>
<name>A0A183EKP9_9BILA</name>
<organism evidence="3">
    <name type="scientific">Gongylonema pulchrum</name>
    <dbReference type="NCBI Taxonomy" id="637853"/>
    <lineage>
        <taxon>Eukaryota</taxon>
        <taxon>Metazoa</taxon>
        <taxon>Ecdysozoa</taxon>
        <taxon>Nematoda</taxon>
        <taxon>Chromadorea</taxon>
        <taxon>Rhabditida</taxon>
        <taxon>Spirurina</taxon>
        <taxon>Spiruromorpha</taxon>
        <taxon>Spiruroidea</taxon>
        <taxon>Gongylonematidae</taxon>
        <taxon>Gongylonema</taxon>
    </lineage>
</organism>
<gene>
    <name evidence="1" type="ORF">GPUH_LOCUS21540</name>
</gene>
<dbReference type="EMBL" id="UYRT01092851">
    <property type="protein sequence ID" value="VDN38472.1"/>
    <property type="molecule type" value="Genomic_DNA"/>
</dbReference>
<evidence type="ECO:0000313" key="3">
    <source>
        <dbReference type="WBParaSite" id="GPUH_0002156701-mRNA-1"/>
    </source>
</evidence>
<proteinExistence type="predicted"/>
<reference evidence="3" key="1">
    <citation type="submission" date="2016-06" db="UniProtKB">
        <authorList>
            <consortium name="WormBaseParasite"/>
        </authorList>
    </citation>
    <scope>IDENTIFICATION</scope>
</reference>
<protein>
    <submittedName>
        <fullName evidence="1 3">Uncharacterized protein</fullName>
    </submittedName>
</protein>
<keyword evidence="2" id="KW-1185">Reference proteome</keyword>
<sequence length="109" mass="12040">MSAPVSIETVIAVHRSARRSAAFVSIGDVFLRGPAVYTVLAISFSNMSAPIPIETVIAVHRSVTNQTLKQLEILVYGWRRDTLPNRGLWWACAAGRKPPSAIFLERNFC</sequence>
<dbReference type="Proteomes" id="UP000271098">
    <property type="component" value="Unassembled WGS sequence"/>
</dbReference>
<dbReference type="OrthoDB" id="424753at2759"/>
<reference evidence="1 2" key="2">
    <citation type="submission" date="2018-11" db="EMBL/GenBank/DDBJ databases">
        <authorList>
            <consortium name="Pathogen Informatics"/>
        </authorList>
    </citation>
    <scope>NUCLEOTIDE SEQUENCE [LARGE SCALE GENOMIC DNA]</scope>
</reference>
<dbReference type="WBParaSite" id="GPUH_0002156701-mRNA-1">
    <property type="protein sequence ID" value="GPUH_0002156701-mRNA-1"/>
    <property type="gene ID" value="GPUH_0002156701"/>
</dbReference>